<dbReference type="Proteomes" id="UP000648187">
    <property type="component" value="Unassembled WGS sequence"/>
</dbReference>
<feature type="region of interest" description="Disordered" evidence="1">
    <location>
        <begin position="681"/>
        <end position="700"/>
    </location>
</feature>
<protein>
    <recommendedName>
        <fullName evidence="4">Nose resistant-to-fluoxetine protein N-terminal domain-containing protein</fullName>
    </recommendedName>
</protein>
<dbReference type="AlphaFoldDB" id="A0A835GRK6"/>
<feature type="transmembrane region" description="Helical" evidence="2">
    <location>
        <begin position="578"/>
        <end position="601"/>
    </location>
</feature>
<organism evidence="5 6">
    <name type="scientific">Spodoptera exigua</name>
    <name type="common">Beet armyworm</name>
    <name type="synonym">Noctua fulgens</name>
    <dbReference type="NCBI Taxonomy" id="7107"/>
    <lineage>
        <taxon>Eukaryota</taxon>
        <taxon>Metazoa</taxon>
        <taxon>Ecdysozoa</taxon>
        <taxon>Arthropoda</taxon>
        <taxon>Hexapoda</taxon>
        <taxon>Insecta</taxon>
        <taxon>Pterygota</taxon>
        <taxon>Neoptera</taxon>
        <taxon>Endopterygota</taxon>
        <taxon>Lepidoptera</taxon>
        <taxon>Glossata</taxon>
        <taxon>Ditrysia</taxon>
        <taxon>Noctuoidea</taxon>
        <taxon>Noctuidae</taxon>
        <taxon>Amphipyrinae</taxon>
        <taxon>Spodoptera</taxon>
    </lineage>
</organism>
<dbReference type="InterPro" id="IPR002656">
    <property type="entry name" value="Acyl_transf_3_dom"/>
</dbReference>
<keyword evidence="2" id="KW-0472">Membrane</keyword>
<dbReference type="InterPro" id="IPR052728">
    <property type="entry name" value="O2_lipid_transport_reg"/>
</dbReference>
<feature type="transmembrane region" description="Helical" evidence="2">
    <location>
        <begin position="433"/>
        <end position="454"/>
    </location>
</feature>
<sequence>MFLKVIICLVSINVVLVKGHIQLPVPNEALDQNLYRDVIDPELCSEQIAQIRNNVFLSMFFADAGIRVPRGILIGNTLDMGNYHQCLGFNQITETNSELQGKYCMIRVPMNQSYHFPEDWTNFETSNFDPSLLQMDNETMATLKDYYASKQGMLAMSGVFNDDRAPIQTPLSGLTFRLAICIPRPCTTQQAINSYLFNISAIGFQYTDEFCRLPNDKPWVPGDTVAVVVFSIIGLLTLVSTTFDIWQTIILKKDPKTVSVIGRSFSVYTNGRRVMTFTSGPNTIECLDGIRALAMMWVVLGHSFSSESNWANPLDGFMWTTSWQSLWVISATVTVDTFFMLSGFLVVYTTVGKLNANQLLKNIHLFWLNRLLRMFPLLAAIALLEASYLNRWTDGPIWNVVEGHVHRCRTSWWSTLLHVQNYMNPTNTCVGQTWYLAIDVQLHILSPILLYWVLLGRKRIAWTALLAGLVAILTAATTYNFIKEFPSTMMGRPDRVMDYSVNYYMNTLTRASPFFVGMIFGYLVRTEKLVMSKITTAFYWIAAFSLSTFIIYTNYPIAQPDWNNQLGDSLFNSFVRPLWALFLGCMIYACVNGYGGPINWFLSLSVWKLQSRLSYGMYLFHYGLMVAVNYSAVSPMYFSVQSVVFKFLAHYALSFAVTFLMVLVIDAPFSTLIKLILTSPKKPTKKESEEEPTKDMDKTV</sequence>
<feature type="transmembrane region" description="Helical" evidence="2">
    <location>
        <begin position="461"/>
        <end position="482"/>
    </location>
</feature>
<reference evidence="5" key="1">
    <citation type="submission" date="2020-08" db="EMBL/GenBank/DDBJ databases">
        <title>Spodoptera exigua strain:BAW_Kor-Di-RS1 Genome sequencing and assembly.</title>
        <authorList>
            <person name="Kim J."/>
            <person name="Nam H.Y."/>
            <person name="Kwon M."/>
            <person name="Choi J.H."/>
            <person name="Cho S.R."/>
            <person name="Kim G.-H."/>
        </authorList>
    </citation>
    <scope>NUCLEOTIDE SEQUENCE</scope>
    <source>
        <strain evidence="5">BAW_Kor-Di-RS1</strain>
        <tissue evidence="5">Whole-body</tissue>
    </source>
</reference>
<feature type="transmembrane region" description="Helical" evidence="2">
    <location>
        <begin position="371"/>
        <end position="389"/>
    </location>
</feature>
<dbReference type="Pfam" id="PF01757">
    <property type="entry name" value="Acyl_transf_3"/>
    <property type="match status" value="1"/>
</dbReference>
<evidence type="ECO:0000256" key="2">
    <source>
        <dbReference type="SAM" id="Phobius"/>
    </source>
</evidence>
<feature type="transmembrane region" description="Helical" evidence="2">
    <location>
        <begin position="502"/>
        <end position="524"/>
    </location>
</feature>
<feature type="transmembrane region" description="Helical" evidence="2">
    <location>
        <begin position="652"/>
        <end position="677"/>
    </location>
</feature>
<evidence type="ECO:0000313" key="6">
    <source>
        <dbReference type="Proteomes" id="UP000648187"/>
    </source>
</evidence>
<keyword evidence="6" id="KW-1185">Reference proteome</keyword>
<feature type="transmembrane region" description="Helical" evidence="2">
    <location>
        <begin position="613"/>
        <end position="632"/>
    </location>
</feature>
<keyword evidence="2" id="KW-0812">Transmembrane</keyword>
<evidence type="ECO:0000256" key="3">
    <source>
        <dbReference type="SAM" id="SignalP"/>
    </source>
</evidence>
<dbReference type="Pfam" id="PF20146">
    <property type="entry name" value="NRF"/>
    <property type="match status" value="1"/>
</dbReference>
<comment type="caution">
    <text evidence="5">The sequence shown here is derived from an EMBL/GenBank/DDBJ whole genome shotgun (WGS) entry which is preliminary data.</text>
</comment>
<gene>
    <name evidence="5" type="ORF">HW555_001389</name>
</gene>
<feature type="transmembrane region" description="Helical" evidence="2">
    <location>
        <begin position="326"/>
        <end position="351"/>
    </location>
</feature>
<evidence type="ECO:0000256" key="1">
    <source>
        <dbReference type="SAM" id="MobiDB-lite"/>
    </source>
</evidence>
<feature type="signal peptide" evidence="3">
    <location>
        <begin position="1"/>
        <end position="19"/>
    </location>
</feature>
<dbReference type="PANTHER" id="PTHR11161:SF0">
    <property type="entry name" value="O-ACYLTRANSFERASE LIKE PROTEIN"/>
    <property type="match status" value="1"/>
</dbReference>
<feature type="domain" description="Nose resistant-to-fluoxetine protein N-terminal" evidence="4">
    <location>
        <begin position="41"/>
        <end position="213"/>
    </location>
</feature>
<evidence type="ECO:0000259" key="4">
    <source>
        <dbReference type="SMART" id="SM00703"/>
    </source>
</evidence>
<accession>A0A835GRK6</accession>
<feature type="transmembrane region" description="Helical" evidence="2">
    <location>
        <begin position="536"/>
        <end position="558"/>
    </location>
</feature>
<evidence type="ECO:0000313" key="5">
    <source>
        <dbReference type="EMBL" id="KAF9423085.1"/>
    </source>
</evidence>
<dbReference type="SMART" id="SM00703">
    <property type="entry name" value="NRF"/>
    <property type="match status" value="1"/>
</dbReference>
<keyword evidence="3" id="KW-0732">Signal</keyword>
<dbReference type="EMBL" id="JACKWZ010000011">
    <property type="protein sequence ID" value="KAF9423085.1"/>
    <property type="molecule type" value="Genomic_DNA"/>
</dbReference>
<feature type="compositionally biased region" description="Basic and acidic residues" evidence="1">
    <location>
        <begin position="685"/>
        <end position="700"/>
    </location>
</feature>
<keyword evidence="2" id="KW-1133">Transmembrane helix</keyword>
<name>A0A835GRK6_SPOEX</name>
<dbReference type="InterPro" id="IPR006621">
    <property type="entry name" value="Nose-resist-to-fluoxetine_N"/>
</dbReference>
<dbReference type="GO" id="GO:0016747">
    <property type="term" value="F:acyltransferase activity, transferring groups other than amino-acyl groups"/>
    <property type="evidence" value="ECO:0007669"/>
    <property type="project" value="InterPro"/>
</dbReference>
<dbReference type="PANTHER" id="PTHR11161">
    <property type="entry name" value="O-ACYLTRANSFERASE"/>
    <property type="match status" value="1"/>
</dbReference>
<feature type="transmembrane region" description="Helical" evidence="2">
    <location>
        <begin position="225"/>
        <end position="246"/>
    </location>
</feature>
<feature type="chain" id="PRO_5032879384" description="Nose resistant-to-fluoxetine protein N-terminal domain-containing protein" evidence="3">
    <location>
        <begin position="20"/>
        <end position="700"/>
    </location>
</feature>
<proteinExistence type="predicted"/>